<dbReference type="PANTHER" id="PTHR10491:SF4">
    <property type="entry name" value="METHIONINE ADENOSYLTRANSFERASE 2 SUBUNIT BETA"/>
    <property type="match status" value="1"/>
</dbReference>
<keyword evidence="6" id="KW-0521">NADP</keyword>
<comment type="caution">
    <text evidence="8">The sequence shown here is derived from an EMBL/GenBank/DDBJ whole genome shotgun (WGS) entry which is preliminary data.</text>
</comment>
<dbReference type="SUPFAM" id="SSF51735">
    <property type="entry name" value="NAD(P)-binding Rossmann-fold domains"/>
    <property type="match status" value="1"/>
</dbReference>
<dbReference type="InterPro" id="IPR036291">
    <property type="entry name" value="NAD(P)-bd_dom_sf"/>
</dbReference>
<dbReference type="InterPro" id="IPR029903">
    <property type="entry name" value="RmlD-like-bd"/>
</dbReference>
<comment type="cofactor">
    <cofactor evidence="6">
        <name>Mg(2+)</name>
        <dbReference type="ChEBI" id="CHEBI:18420"/>
    </cofactor>
    <text evidence="6">Binds 1 Mg(2+) ion per monomer.</text>
</comment>
<evidence type="ECO:0000256" key="6">
    <source>
        <dbReference type="RuleBase" id="RU364082"/>
    </source>
</evidence>
<feature type="domain" description="RmlD-like substrate binding" evidence="7">
    <location>
        <begin position="2"/>
        <end position="124"/>
    </location>
</feature>
<evidence type="ECO:0000313" key="9">
    <source>
        <dbReference type="Proteomes" id="UP001500795"/>
    </source>
</evidence>
<evidence type="ECO:0000256" key="3">
    <source>
        <dbReference type="ARBA" id="ARBA00012929"/>
    </source>
</evidence>
<organism evidence="8 9">
    <name type="scientific">Zobellella aerophila</name>
    <dbReference type="NCBI Taxonomy" id="870480"/>
    <lineage>
        <taxon>Bacteria</taxon>
        <taxon>Pseudomonadati</taxon>
        <taxon>Pseudomonadota</taxon>
        <taxon>Gammaproteobacteria</taxon>
        <taxon>Aeromonadales</taxon>
        <taxon>Aeromonadaceae</taxon>
        <taxon>Zobellella</taxon>
    </lineage>
</organism>
<dbReference type="Gene3D" id="3.40.50.720">
    <property type="entry name" value="NAD(P)-binding Rossmann-like Domain"/>
    <property type="match status" value="1"/>
</dbReference>
<keyword evidence="6" id="KW-0560">Oxidoreductase</keyword>
<reference evidence="9" key="1">
    <citation type="journal article" date="2019" name="Int. J. Syst. Evol. Microbiol.">
        <title>The Global Catalogue of Microorganisms (GCM) 10K type strain sequencing project: providing services to taxonomists for standard genome sequencing and annotation.</title>
        <authorList>
            <consortium name="The Broad Institute Genomics Platform"/>
            <consortium name="The Broad Institute Genome Sequencing Center for Infectious Disease"/>
            <person name="Wu L."/>
            <person name="Ma J."/>
        </authorList>
    </citation>
    <scope>NUCLEOTIDE SEQUENCE [LARGE SCALE GENOMIC DNA]</scope>
    <source>
        <strain evidence="9">JCM 17110</strain>
    </source>
</reference>
<evidence type="ECO:0000256" key="1">
    <source>
        <dbReference type="ARBA" id="ARBA00004781"/>
    </source>
</evidence>
<sequence>MTETVRRIQPDIIVNVAAYTAVDKAESEHNIAQLLNVTSVEAVAKEAQKLGAWLIHYSTDYVFDGRGQHPWAETDTPAPLNLYGDTKLAGEQAVQMYCNKYLIFRTSWVYAAQGSNFTKTMLLLRIGKVRGYCSYQ</sequence>
<dbReference type="Proteomes" id="UP001500795">
    <property type="component" value="Unassembled WGS sequence"/>
</dbReference>
<keyword evidence="9" id="KW-1185">Reference proteome</keyword>
<proteinExistence type="inferred from homology"/>
<evidence type="ECO:0000256" key="2">
    <source>
        <dbReference type="ARBA" id="ARBA00010944"/>
    </source>
</evidence>
<comment type="similarity">
    <text evidence="2 6">Belongs to the dTDP-4-dehydrorhamnose reductase family.</text>
</comment>
<comment type="pathway">
    <text evidence="1 6">Carbohydrate biosynthesis; dTDP-L-rhamnose biosynthesis.</text>
</comment>
<dbReference type="Pfam" id="PF04321">
    <property type="entry name" value="RmlD_sub_bind"/>
    <property type="match status" value="1"/>
</dbReference>
<comment type="function">
    <text evidence="6">Catalyzes the reduction of dTDP-6-deoxy-L-lyxo-4-hexulose to yield dTDP-L-rhamnose.</text>
</comment>
<evidence type="ECO:0000256" key="4">
    <source>
        <dbReference type="ARBA" id="ARBA00017099"/>
    </source>
</evidence>
<accession>A0ABP6VMP6</accession>
<evidence type="ECO:0000256" key="5">
    <source>
        <dbReference type="ARBA" id="ARBA00048200"/>
    </source>
</evidence>
<evidence type="ECO:0000313" key="8">
    <source>
        <dbReference type="EMBL" id="GAA3535847.1"/>
    </source>
</evidence>
<dbReference type="EC" id="1.1.1.133" evidence="3 6"/>
<comment type="catalytic activity">
    <reaction evidence="5 6">
        <text>dTDP-beta-L-rhamnose + NADP(+) = dTDP-4-dehydro-beta-L-rhamnose + NADPH + H(+)</text>
        <dbReference type="Rhea" id="RHEA:21796"/>
        <dbReference type="ChEBI" id="CHEBI:15378"/>
        <dbReference type="ChEBI" id="CHEBI:57510"/>
        <dbReference type="ChEBI" id="CHEBI:57783"/>
        <dbReference type="ChEBI" id="CHEBI:58349"/>
        <dbReference type="ChEBI" id="CHEBI:62830"/>
        <dbReference type="EC" id="1.1.1.133"/>
    </reaction>
</comment>
<dbReference type="EMBL" id="BAABCX010000001">
    <property type="protein sequence ID" value="GAA3535847.1"/>
    <property type="molecule type" value="Genomic_DNA"/>
</dbReference>
<dbReference type="InterPro" id="IPR005913">
    <property type="entry name" value="dTDP_dehydrorham_reduct"/>
</dbReference>
<dbReference type="PANTHER" id="PTHR10491">
    <property type="entry name" value="DTDP-4-DEHYDRORHAMNOSE REDUCTASE"/>
    <property type="match status" value="1"/>
</dbReference>
<protein>
    <recommendedName>
        <fullName evidence="4 6">dTDP-4-dehydrorhamnose reductase</fullName>
        <ecNumber evidence="3 6">1.1.1.133</ecNumber>
    </recommendedName>
</protein>
<name>A0ABP6VMP6_9GAMM</name>
<evidence type="ECO:0000259" key="7">
    <source>
        <dbReference type="Pfam" id="PF04321"/>
    </source>
</evidence>
<gene>
    <name evidence="8" type="ORF">GCM10022394_14330</name>
</gene>